<sequence length="163" mass="18206">MIPDPYGDDVLIWRLPVGEQRRPIDGQSIVDAPESWVRALGDVARDLHCLRYGRDMTVDDLEWVLEVNADYYVSIGWDTREGLGGWRIGRGLAVDATYGEAGVWVADTVQTQLAGSEFVQWPSRGWRLLTPSVRDAAPVWVDPDTGAVIAPLGQLCDRETPEW</sequence>
<proteinExistence type="predicted"/>
<organism evidence="1 2">
    <name type="scientific">Speluncibacter jeojiensis</name>
    <dbReference type="NCBI Taxonomy" id="2710754"/>
    <lineage>
        <taxon>Bacteria</taxon>
        <taxon>Bacillati</taxon>
        <taxon>Actinomycetota</taxon>
        <taxon>Actinomycetes</taxon>
        <taxon>Mycobacteriales</taxon>
        <taxon>Speluncibacteraceae</taxon>
        <taxon>Speluncibacter</taxon>
    </lineage>
</organism>
<dbReference type="RefSeq" id="WP_277830909.1">
    <property type="nucleotide sequence ID" value="NZ_JAAIVF010000001.1"/>
</dbReference>
<accession>A0A9X4LY37</accession>
<protein>
    <submittedName>
        <fullName evidence="1">Uncharacterized protein</fullName>
    </submittedName>
</protein>
<evidence type="ECO:0000313" key="2">
    <source>
        <dbReference type="Proteomes" id="UP001152755"/>
    </source>
</evidence>
<comment type="caution">
    <text evidence="1">The sequence shown here is derived from an EMBL/GenBank/DDBJ whole genome shotgun (WGS) entry which is preliminary data.</text>
</comment>
<dbReference type="EMBL" id="JANRHA010000004">
    <property type="protein sequence ID" value="MDG3014490.1"/>
    <property type="molecule type" value="Genomic_DNA"/>
</dbReference>
<dbReference type="Proteomes" id="UP001152755">
    <property type="component" value="Unassembled WGS sequence"/>
</dbReference>
<reference evidence="1" key="1">
    <citation type="submission" date="2022-08" db="EMBL/GenBank/DDBJ databases">
        <title>Genome analysis of Corynebacteriales strain.</title>
        <authorList>
            <person name="Lee S.D."/>
        </authorList>
    </citation>
    <scope>NUCLEOTIDE SEQUENCE</scope>
    <source>
        <strain evidence="1">D3-21</strain>
    </source>
</reference>
<name>A0A9X4LY37_9ACTN</name>
<gene>
    <name evidence="1" type="ORF">NVS88_07955</name>
</gene>
<evidence type="ECO:0000313" key="1">
    <source>
        <dbReference type="EMBL" id="MDG3014490.1"/>
    </source>
</evidence>
<keyword evidence="2" id="KW-1185">Reference proteome</keyword>
<dbReference type="AlphaFoldDB" id="A0A9X4LY37"/>